<dbReference type="Proteomes" id="UP000799537">
    <property type="component" value="Unassembled WGS sequence"/>
</dbReference>
<proteinExistence type="predicted"/>
<feature type="chain" id="PRO_5025426581" description="Methyltransferase domain-containing protein" evidence="1">
    <location>
        <begin position="29"/>
        <end position="460"/>
    </location>
</feature>
<evidence type="ECO:0000256" key="1">
    <source>
        <dbReference type="SAM" id="SignalP"/>
    </source>
</evidence>
<keyword evidence="3" id="KW-1185">Reference proteome</keyword>
<feature type="signal peptide" evidence="1">
    <location>
        <begin position="1"/>
        <end position="28"/>
    </location>
</feature>
<dbReference type="OrthoDB" id="10253390at2759"/>
<dbReference type="SUPFAM" id="SSF53335">
    <property type="entry name" value="S-adenosyl-L-methionine-dependent methyltransferases"/>
    <property type="match status" value="1"/>
</dbReference>
<dbReference type="PANTHER" id="PTHR47473:SF1">
    <property type="entry name" value="METHYLTRANSFERASE DOMAIN-CONTAINING PROTEIN"/>
    <property type="match status" value="1"/>
</dbReference>
<organism evidence="2 3">
    <name type="scientific">Zasmidium cellare ATCC 36951</name>
    <dbReference type="NCBI Taxonomy" id="1080233"/>
    <lineage>
        <taxon>Eukaryota</taxon>
        <taxon>Fungi</taxon>
        <taxon>Dikarya</taxon>
        <taxon>Ascomycota</taxon>
        <taxon>Pezizomycotina</taxon>
        <taxon>Dothideomycetes</taxon>
        <taxon>Dothideomycetidae</taxon>
        <taxon>Mycosphaerellales</taxon>
        <taxon>Mycosphaerellaceae</taxon>
        <taxon>Zasmidium</taxon>
    </lineage>
</organism>
<gene>
    <name evidence="2" type="ORF">M409DRAFT_56923</name>
</gene>
<sequence length="460" mass="51804">MSTAALFAAVVILLSFATTVVILYSCNANPTMPGTLQSYLKFAYGSFFKPHTGDGSGNQQDALESFYEYQADAYDTTRTALLRGREDMIRLVAAQLKHKASDRKPIWVDIGGGTGWNIEQMGKHVDVPTFFDTIYLVDLTPSLLKIAEARFQKLGWTNVKVVCMDCRFFSLPQHEGTGGKQSQSADLITMSYSLTMIPDFFPVVDMITNLLAPTGIIGVVDFYAQTEVEFMRRDYVGGFLDRHCTWLNRTFWRTWFEQDRVMFDGGRRDYLEYRFGTRLSINKRNAMLPGLRIPFYIWIGCHKHNSSAHLDASVLKTAFLAAPDGCTRPDIPLPSVYYLNHHRRTYYTAEVQLQKQQSSTGESVSFPTDLLTTDDVVLACTGSSDTVLSCHAQKPKAVHAVDPDPANNHLLELKLAAFQALNQDKIQKLFNAEGGSDFRNILIDDLTETIESFVRRTRKS</sequence>
<dbReference type="InterPro" id="IPR029063">
    <property type="entry name" value="SAM-dependent_MTases_sf"/>
</dbReference>
<name>A0A6A6CFQ4_ZASCE</name>
<dbReference type="InterPro" id="IPR021829">
    <property type="entry name" value="DUF3419"/>
</dbReference>
<evidence type="ECO:0000313" key="3">
    <source>
        <dbReference type="Proteomes" id="UP000799537"/>
    </source>
</evidence>
<evidence type="ECO:0008006" key="4">
    <source>
        <dbReference type="Google" id="ProtNLM"/>
    </source>
</evidence>
<reference evidence="2" key="1">
    <citation type="journal article" date="2020" name="Stud. Mycol.">
        <title>101 Dothideomycetes genomes: a test case for predicting lifestyles and emergence of pathogens.</title>
        <authorList>
            <person name="Haridas S."/>
            <person name="Albert R."/>
            <person name="Binder M."/>
            <person name="Bloem J."/>
            <person name="Labutti K."/>
            <person name="Salamov A."/>
            <person name="Andreopoulos B."/>
            <person name="Baker S."/>
            <person name="Barry K."/>
            <person name="Bills G."/>
            <person name="Bluhm B."/>
            <person name="Cannon C."/>
            <person name="Castanera R."/>
            <person name="Culley D."/>
            <person name="Daum C."/>
            <person name="Ezra D."/>
            <person name="Gonzalez J."/>
            <person name="Henrissat B."/>
            <person name="Kuo A."/>
            <person name="Liang C."/>
            <person name="Lipzen A."/>
            <person name="Lutzoni F."/>
            <person name="Magnuson J."/>
            <person name="Mondo S."/>
            <person name="Nolan M."/>
            <person name="Ohm R."/>
            <person name="Pangilinan J."/>
            <person name="Park H.-J."/>
            <person name="Ramirez L."/>
            <person name="Alfaro M."/>
            <person name="Sun H."/>
            <person name="Tritt A."/>
            <person name="Yoshinaga Y."/>
            <person name="Zwiers L.-H."/>
            <person name="Turgeon B."/>
            <person name="Goodwin S."/>
            <person name="Spatafora J."/>
            <person name="Crous P."/>
            <person name="Grigoriev I."/>
        </authorList>
    </citation>
    <scope>NUCLEOTIDE SEQUENCE</scope>
    <source>
        <strain evidence="2">ATCC 36951</strain>
    </source>
</reference>
<dbReference type="EMBL" id="ML993605">
    <property type="protein sequence ID" value="KAF2164236.1"/>
    <property type="molecule type" value="Genomic_DNA"/>
</dbReference>
<dbReference type="GeneID" id="54566720"/>
<dbReference type="PANTHER" id="PTHR47473">
    <property type="entry name" value="BTA1P"/>
    <property type="match status" value="1"/>
</dbReference>
<dbReference type="Pfam" id="PF11899">
    <property type="entry name" value="DUF3419"/>
    <property type="match status" value="1"/>
</dbReference>
<dbReference type="Pfam" id="PF13489">
    <property type="entry name" value="Methyltransf_23"/>
    <property type="match status" value="1"/>
</dbReference>
<dbReference type="AlphaFoldDB" id="A0A6A6CFQ4"/>
<dbReference type="RefSeq" id="XP_033665125.1">
    <property type="nucleotide sequence ID" value="XM_033813448.1"/>
</dbReference>
<accession>A0A6A6CFQ4</accession>
<dbReference type="CDD" id="cd02440">
    <property type="entry name" value="AdoMet_MTases"/>
    <property type="match status" value="1"/>
</dbReference>
<dbReference type="Gene3D" id="3.40.50.150">
    <property type="entry name" value="Vaccinia Virus protein VP39"/>
    <property type="match status" value="1"/>
</dbReference>
<keyword evidence="1" id="KW-0732">Signal</keyword>
<evidence type="ECO:0000313" key="2">
    <source>
        <dbReference type="EMBL" id="KAF2164236.1"/>
    </source>
</evidence>
<protein>
    <recommendedName>
        <fullName evidence="4">Methyltransferase domain-containing protein</fullName>
    </recommendedName>
</protein>